<evidence type="ECO:0000313" key="2">
    <source>
        <dbReference type="EnsemblPlants" id="PGSC0003DMT400094870"/>
    </source>
</evidence>
<feature type="region of interest" description="Disordered" evidence="1">
    <location>
        <begin position="60"/>
        <end position="93"/>
    </location>
</feature>
<dbReference type="Gramene" id="PGSC0003DMT400094870">
    <property type="protein sequence ID" value="PGSC0003DMT400094870"/>
    <property type="gene ID" value="PGSC0003DMG400044441"/>
</dbReference>
<protein>
    <submittedName>
        <fullName evidence="2">Uncharacterized protein</fullName>
    </submittedName>
</protein>
<dbReference type="EnsemblPlants" id="PGSC0003DMT400094870">
    <property type="protein sequence ID" value="PGSC0003DMT400094870"/>
    <property type="gene ID" value="PGSC0003DMG400044441"/>
</dbReference>
<dbReference type="HOGENOM" id="CLU_1306713_0_0_1"/>
<dbReference type="Proteomes" id="UP000011115">
    <property type="component" value="Unassembled WGS sequence"/>
</dbReference>
<name>M1DV20_SOLTU</name>
<organism evidence="2 3">
    <name type="scientific">Solanum tuberosum</name>
    <name type="common">Potato</name>
    <dbReference type="NCBI Taxonomy" id="4113"/>
    <lineage>
        <taxon>Eukaryota</taxon>
        <taxon>Viridiplantae</taxon>
        <taxon>Streptophyta</taxon>
        <taxon>Embryophyta</taxon>
        <taxon>Tracheophyta</taxon>
        <taxon>Spermatophyta</taxon>
        <taxon>Magnoliopsida</taxon>
        <taxon>eudicotyledons</taxon>
        <taxon>Gunneridae</taxon>
        <taxon>Pentapetalae</taxon>
        <taxon>asterids</taxon>
        <taxon>lamiids</taxon>
        <taxon>Solanales</taxon>
        <taxon>Solanaceae</taxon>
        <taxon>Solanoideae</taxon>
        <taxon>Solaneae</taxon>
        <taxon>Solanum</taxon>
    </lineage>
</organism>
<dbReference type="AlphaFoldDB" id="M1DV20"/>
<dbReference type="InParanoid" id="M1DV20"/>
<evidence type="ECO:0000256" key="1">
    <source>
        <dbReference type="SAM" id="MobiDB-lite"/>
    </source>
</evidence>
<sequence>MFERSRPGVDRDGMLSIVDDALGILVIRVAGRCDELGWEIVDTRYNRIRVPILTDESTVRAKGKGRGRDMSRGKATPGMGRGQAMAWPKSTTPPPPRIILGEEVKIEIEEDGEPEVECEGASLERQGSKCVAMGTFGENYEFPFRAIYYRECHTSVSWGRSRYSRWSHYGRVTIAGWDTIARAWLGSCFETSIVRLVIFESNGKLLLPECL</sequence>
<dbReference type="PaxDb" id="4113-PGSC0003DMT400094870"/>
<keyword evidence="3" id="KW-1185">Reference proteome</keyword>
<reference evidence="3" key="1">
    <citation type="journal article" date="2011" name="Nature">
        <title>Genome sequence and analysis of the tuber crop potato.</title>
        <authorList>
            <consortium name="The Potato Genome Sequencing Consortium"/>
        </authorList>
    </citation>
    <scope>NUCLEOTIDE SEQUENCE [LARGE SCALE GENOMIC DNA]</scope>
    <source>
        <strain evidence="3">cv. DM1-3 516 R44</strain>
    </source>
</reference>
<evidence type="ECO:0000313" key="3">
    <source>
        <dbReference type="Proteomes" id="UP000011115"/>
    </source>
</evidence>
<reference evidence="2" key="2">
    <citation type="submission" date="2015-06" db="UniProtKB">
        <authorList>
            <consortium name="EnsemblPlants"/>
        </authorList>
    </citation>
    <scope>IDENTIFICATION</scope>
    <source>
        <strain evidence="2">DM1-3 516 R44</strain>
    </source>
</reference>
<proteinExistence type="predicted"/>
<accession>M1DV20</accession>